<evidence type="ECO:0000256" key="4">
    <source>
        <dbReference type="ARBA" id="ARBA00022989"/>
    </source>
</evidence>
<evidence type="ECO:0000256" key="3">
    <source>
        <dbReference type="ARBA" id="ARBA00022692"/>
    </source>
</evidence>
<comment type="subcellular location">
    <subcellularLocation>
        <location evidence="1">Cell membrane</location>
        <topology evidence="1">Multi-pass membrane protein</topology>
    </subcellularLocation>
</comment>
<keyword evidence="3 6" id="KW-0812">Transmembrane</keyword>
<dbReference type="NCBIfam" id="NF008245">
    <property type="entry name" value="PRK11021.1"/>
    <property type="match status" value="1"/>
</dbReference>
<feature type="transmembrane region" description="Helical" evidence="6">
    <location>
        <begin position="261"/>
        <end position="287"/>
    </location>
</feature>
<feature type="transmembrane region" description="Helical" evidence="6">
    <location>
        <begin position="42"/>
        <end position="60"/>
    </location>
</feature>
<name>A0A8J7JY30_9GAMM</name>
<gene>
    <name evidence="7" type="primary">yjeH</name>
    <name evidence="7" type="ORF">IOQ59_07080</name>
</gene>
<feature type="transmembrane region" description="Helical" evidence="6">
    <location>
        <begin position="218"/>
        <end position="241"/>
    </location>
</feature>
<keyword evidence="2" id="KW-1003">Cell membrane</keyword>
<dbReference type="EMBL" id="JADEYS010000005">
    <property type="protein sequence ID" value="MBE9397023.1"/>
    <property type="molecule type" value="Genomic_DNA"/>
</dbReference>
<dbReference type="Pfam" id="PF13520">
    <property type="entry name" value="AA_permease_2"/>
    <property type="match status" value="1"/>
</dbReference>
<dbReference type="PIRSF" id="PIRSF006060">
    <property type="entry name" value="AA_transporter"/>
    <property type="match status" value="1"/>
</dbReference>
<dbReference type="InterPro" id="IPR002293">
    <property type="entry name" value="AA/rel_permease1"/>
</dbReference>
<dbReference type="RefSeq" id="WP_193952571.1">
    <property type="nucleotide sequence ID" value="NZ_JADEYS010000005.1"/>
</dbReference>
<protein>
    <submittedName>
        <fullName evidence="7">L-methionine/branched-chain amino acid transporter</fullName>
    </submittedName>
</protein>
<reference evidence="7" key="1">
    <citation type="submission" date="2020-10" db="EMBL/GenBank/DDBJ databases">
        <title>Bacterium isolated from coastal waters sediment.</title>
        <authorList>
            <person name="Chen R.-J."/>
            <person name="Lu D.-C."/>
            <person name="Zhu K.-L."/>
            <person name="Du Z.-J."/>
        </authorList>
    </citation>
    <scope>NUCLEOTIDE SEQUENCE</scope>
    <source>
        <strain evidence="7">N1Y112</strain>
    </source>
</reference>
<sequence>MTRLNQTITRWQGMGLIATTLLGTGVFIVPQLTIAQAGDKAIWAWLILLLSILPLAYVFAELGRKFTHAAGPAYFVSKAFGVTAGRVVGLVFLFAVPPGAAAALIMTFEFFNPLVTLSPREAFCGELLVFGLLFFINRRGLQLSGKLQLGLALAILAVVGIMLITLLITSPETAPVKAGTSSDILSAIGLAIWCFLGVEAITHLATEFKDVKRDFIPATVGGITLVGIIFIGCTYLSLLAPQDNLAMVGAFKVLLGDGGRWIIGALGLISGIATINIYFASLSRLAWSFSNEGILPAQLKPLNQHQVPAVALLMFILISAAMLILSYLAELDFPALAHWVNGAFILIYTTSLLAAWKLLSRRHRPAIAIGLCACGLFVYCLGDAMLYALGLALFITLVLLGQQWWKRKRPIPPVENRAARPNLPVN</sequence>
<keyword evidence="8" id="KW-1185">Reference proteome</keyword>
<accession>A0A8J7JY30</accession>
<keyword evidence="4 6" id="KW-1133">Transmembrane helix</keyword>
<dbReference type="GO" id="GO:0022857">
    <property type="term" value="F:transmembrane transporter activity"/>
    <property type="evidence" value="ECO:0007669"/>
    <property type="project" value="InterPro"/>
</dbReference>
<feature type="transmembrane region" description="Helical" evidence="6">
    <location>
        <begin position="120"/>
        <end position="137"/>
    </location>
</feature>
<dbReference type="AlphaFoldDB" id="A0A8J7JY30"/>
<feature type="transmembrane region" description="Helical" evidence="6">
    <location>
        <begin position="335"/>
        <end position="356"/>
    </location>
</feature>
<keyword evidence="5 6" id="KW-0472">Membrane</keyword>
<evidence type="ECO:0000256" key="1">
    <source>
        <dbReference type="ARBA" id="ARBA00004651"/>
    </source>
</evidence>
<dbReference type="PANTHER" id="PTHR42770">
    <property type="entry name" value="AMINO ACID TRANSPORTER-RELATED"/>
    <property type="match status" value="1"/>
</dbReference>
<dbReference type="GO" id="GO:0005886">
    <property type="term" value="C:plasma membrane"/>
    <property type="evidence" value="ECO:0007669"/>
    <property type="project" value="UniProtKB-SubCell"/>
</dbReference>
<dbReference type="InterPro" id="IPR050367">
    <property type="entry name" value="APC_superfamily"/>
</dbReference>
<feature type="transmembrane region" description="Helical" evidence="6">
    <location>
        <begin position="307"/>
        <end position="329"/>
    </location>
</feature>
<dbReference type="Gene3D" id="1.20.1740.10">
    <property type="entry name" value="Amino acid/polyamine transporter I"/>
    <property type="match status" value="1"/>
</dbReference>
<dbReference type="Proteomes" id="UP000640333">
    <property type="component" value="Unassembled WGS sequence"/>
</dbReference>
<organism evidence="7 8">
    <name type="scientific">Pontibacterium sinense</name>
    <dbReference type="NCBI Taxonomy" id="2781979"/>
    <lineage>
        <taxon>Bacteria</taxon>
        <taxon>Pseudomonadati</taxon>
        <taxon>Pseudomonadota</taxon>
        <taxon>Gammaproteobacteria</taxon>
        <taxon>Oceanospirillales</taxon>
        <taxon>Oceanospirillaceae</taxon>
        <taxon>Pontibacterium</taxon>
    </lineage>
</organism>
<feature type="transmembrane region" description="Helical" evidence="6">
    <location>
        <begin position="12"/>
        <end position="30"/>
    </location>
</feature>
<evidence type="ECO:0000256" key="5">
    <source>
        <dbReference type="ARBA" id="ARBA00023136"/>
    </source>
</evidence>
<evidence type="ECO:0000313" key="8">
    <source>
        <dbReference type="Proteomes" id="UP000640333"/>
    </source>
</evidence>
<evidence type="ECO:0000256" key="2">
    <source>
        <dbReference type="ARBA" id="ARBA00022475"/>
    </source>
</evidence>
<evidence type="ECO:0000256" key="6">
    <source>
        <dbReference type="SAM" id="Phobius"/>
    </source>
</evidence>
<feature type="transmembrane region" description="Helical" evidence="6">
    <location>
        <begin position="87"/>
        <end position="108"/>
    </location>
</feature>
<dbReference type="PANTHER" id="PTHR42770:SF13">
    <property type="entry name" value="L-METHIONINE_BRANCHED-CHAIN AMINO ACID EXPORTER YJEH"/>
    <property type="match status" value="1"/>
</dbReference>
<feature type="transmembrane region" description="Helical" evidence="6">
    <location>
        <begin position="149"/>
        <end position="169"/>
    </location>
</feature>
<comment type="caution">
    <text evidence="7">The sequence shown here is derived from an EMBL/GenBank/DDBJ whole genome shotgun (WGS) entry which is preliminary data.</text>
</comment>
<feature type="transmembrane region" description="Helical" evidence="6">
    <location>
        <begin position="184"/>
        <end position="206"/>
    </location>
</feature>
<feature type="transmembrane region" description="Helical" evidence="6">
    <location>
        <begin position="385"/>
        <end position="401"/>
    </location>
</feature>
<proteinExistence type="predicted"/>
<evidence type="ECO:0000313" key="7">
    <source>
        <dbReference type="EMBL" id="MBE9397023.1"/>
    </source>
</evidence>